<protein>
    <submittedName>
        <fullName evidence="1">Uncharacterized protein</fullName>
    </submittedName>
</protein>
<dbReference type="Proteomes" id="UP000054636">
    <property type="component" value="Unassembled WGS sequence"/>
</dbReference>
<sequence>MRRHVLSQGQQVTELTIAMGNVKFSLEEGHMFEKYFCRGHDLPVQLDTMELEWDALIAPMPGLRRLDLSEMPLSSPHTQKVVEAATKYCRELEALVLPGKEHHSMHPGAEVDELLSAVYKGLENWRPTGHRTGLRQLKVPTINEEDRFQSSREFINHVVKYCPNVEYLDGYKQSLCEMDRMTCQDMWMLNLDDWTKFNATCTNIREFNWVVAPFADPFFKVFGEHVKPKLSKLVFAVNMLWDWGRYFHELDKEAGTMARTNIVHVSREGYGWYARDPSAALLGCPNLRELTICLYHPLDGGDVEMAAIAQPEYFPDVEVLDENIFNDHFWETLVANCPLINHVELWEIANDLDFSRLHAFTDRGLVPLAKLKCLHFMSLRRINFTGNGIFEFLNGFSNRHPFLRPTQKSETSLLQPTEPTYAHLAPSSAHTVPVRNPVGCPFERSQFENYTHKTYIRMSKIVLCWSL</sequence>
<dbReference type="AlphaFoldDB" id="A0A0W8DLS4"/>
<reference evidence="1 2" key="1">
    <citation type="submission" date="2015-11" db="EMBL/GenBank/DDBJ databases">
        <title>Genomes and virulence difference between two physiological races of Phytophthora nicotianae.</title>
        <authorList>
            <person name="Liu H."/>
            <person name="Ma X."/>
            <person name="Yu H."/>
            <person name="Fang D."/>
            <person name="Li Y."/>
            <person name="Wang X."/>
            <person name="Wang W."/>
            <person name="Dong Y."/>
            <person name="Xiao B."/>
        </authorList>
    </citation>
    <scope>NUCLEOTIDE SEQUENCE [LARGE SCALE GENOMIC DNA]</scope>
    <source>
        <strain evidence="2">race 1</strain>
    </source>
</reference>
<accession>A0A0W8DLS4</accession>
<evidence type="ECO:0000313" key="2">
    <source>
        <dbReference type="Proteomes" id="UP000054636"/>
    </source>
</evidence>
<gene>
    <name evidence="1" type="ORF">AM588_10006649</name>
</gene>
<dbReference type="EMBL" id="LNFP01000120">
    <property type="protein sequence ID" value="KUF97295.1"/>
    <property type="molecule type" value="Genomic_DNA"/>
</dbReference>
<dbReference type="SUPFAM" id="SSF52047">
    <property type="entry name" value="RNI-like"/>
    <property type="match status" value="1"/>
</dbReference>
<dbReference type="InterPro" id="IPR032675">
    <property type="entry name" value="LRR_dom_sf"/>
</dbReference>
<name>A0A0W8DLS4_PHYNI</name>
<dbReference type="Gene3D" id="3.80.10.10">
    <property type="entry name" value="Ribonuclease Inhibitor"/>
    <property type="match status" value="1"/>
</dbReference>
<evidence type="ECO:0000313" key="1">
    <source>
        <dbReference type="EMBL" id="KUF97295.1"/>
    </source>
</evidence>
<proteinExistence type="predicted"/>
<comment type="caution">
    <text evidence="1">The sequence shown here is derived from an EMBL/GenBank/DDBJ whole genome shotgun (WGS) entry which is preliminary data.</text>
</comment>
<organism evidence="1 2">
    <name type="scientific">Phytophthora nicotianae</name>
    <name type="common">Potato buckeye rot agent</name>
    <name type="synonym">Phytophthora parasitica</name>
    <dbReference type="NCBI Taxonomy" id="4792"/>
    <lineage>
        <taxon>Eukaryota</taxon>
        <taxon>Sar</taxon>
        <taxon>Stramenopiles</taxon>
        <taxon>Oomycota</taxon>
        <taxon>Peronosporomycetes</taxon>
        <taxon>Peronosporales</taxon>
        <taxon>Peronosporaceae</taxon>
        <taxon>Phytophthora</taxon>
    </lineage>
</organism>